<keyword evidence="2" id="KW-1185">Reference proteome</keyword>
<reference evidence="1 2" key="1">
    <citation type="submission" date="2017-06" db="EMBL/GenBank/DDBJ databases">
        <title>Genome of Fusarium nygamai isolate CS10214.</title>
        <authorList>
            <person name="Gardiner D.M."/>
            <person name="Obanor F."/>
            <person name="Kazan K."/>
        </authorList>
    </citation>
    <scope>NUCLEOTIDE SEQUENCE [LARGE SCALE GENOMIC DNA]</scope>
    <source>
        <strain evidence="1 2">CS10214</strain>
    </source>
</reference>
<name>A0A2K0WCG0_GIBNY</name>
<evidence type="ECO:0000313" key="2">
    <source>
        <dbReference type="Proteomes" id="UP000236664"/>
    </source>
</evidence>
<proteinExistence type="predicted"/>
<gene>
    <name evidence="1" type="ORF">FNYG_06672</name>
</gene>
<organism evidence="1 2">
    <name type="scientific">Gibberella nygamai</name>
    <name type="common">Bean root rot disease fungus</name>
    <name type="synonym">Fusarium nygamai</name>
    <dbReference type="NCBI Taxonomy" id="42673"/>
    <lineage>
        <taxon>Eukaryota</taxon>
        <taxon>Fungi</taxon>
        <taxon>Dikarya</taxon>
        <taxon>Ascomycota</taxon>
        <taxon>Pezizomycotina</taxon>
        <taxon>Sordariomycetes</taxon>
        <taxon>Hypocreomycetidae</taxon>
        <taxon>Hypocreales</taxon>
        <taxon>Nectriaceae</taxon>
        <taxon>Fusarium</taxon>
        <taxon>Fusarium fujikuroi species complex</taxon>
    </lineage>
</organism>
<dbReference type="Proteomes" id="UP000236664">
    <property type="component" value="Unassembled WGS sequence"/>
</dbReference>
<dbReference type="OrthoDB" id="5153231at2759"/>
<evidence type="ECO:0000313" key="1">
    <source>
        <dbReference type="EMBL" id="PNP79975.1"/>
    </source>
</evidence>
<protein>
    <submittedName>
        <fullName evidence="1">Uncharacterized protein</fullName>
    </submittedName>
</protein>
<comment type="caution">
    <text evidence="1">The sequence shown here is derived from an EMBL/GenBank/DDBJ whole genome shotgun (WGS) entry which is preliminary data.</text>
</comment>
<dbReference type="EMBL" id="MTQA01000087">
    <property type="protein sequence ID" value="PNP79975.1"/>
    <property type="molecule type" value="Genomic_DNA"/>
</dbReference>
<sequence length="680" mass="78152">MDLFDLDDDMLLDPDMDLMPNEIFELEYWDVYHDDYTWYDVDEEPDVRPRCGLCQFKFEAFDSIVVFNPSNPYLPTPWEGKYYGTDASGGLETGYHSSCVDNFAVDFSLADNTHTAIWNATRYGDTRYGNIGNEPLPSFEANRLRRLKKMFAKKFMTTMGGRLPLEVCENIGRYCLRDYAARRFKDVWEKKSHFGTKDAAFRVAKPYEVWAQHIEFEGIQYIKSLSTNRRNESDTKLFGTAHGTRVNIYFAEDLLGIREVIITEDDDTPLTQGEGLTWVVYRRIALPFWFKSKSDSLKLRELAITRTRKLDANYRQRRWALLPDDLDACRLAPPLVCDSEVSTEPIRAVDWNLPGCRGYSILIDMNRVCDIIPNNARGPSSQFMDVDNKHRGAWIYIPIDEDERVAELWFRKGEFPRDDGSFAKCRSLIIRTSKGRSFALGSDIKSRSTKKDVCKFTYQGIAVLLLTLPSRMLYCKAKPSKFWLCVNPAKSLDQRRIDLSLPKPSKPTAFTGKQFLSSVAELRDVRTIAVCRNRESYVGEEVVGLLLTYADGRQRCLGHIRLDHMDAPVMVTSGKIWLVSEKSDEEPPLPEGFWPRTKKIKWVGVDKPLPNENLEYLEVSLEGSLEWQSYKNLGYYNHAVCHLESSELQDTVDEMDGVPAHETTSEELDPLAVKTFAVEF</sequence>
<dbReference type="STRING" id="42673.A0A2K0WCG0"/>
<dbReference type="AlphaFoldDB" id="A0A2K0WCG0"/>
<accession>A0A2K0WCG0</accession>